<dbReference type="PROSITE" id="PS50293">
    <property type="entry name" value="TPR_REGION"/>
    <property type="match status" value="2"/>
</dbReference>
<dbReference type="InterPro" id="IPR019734">
    <property type="entry name" value="TPR_rpt"/>
</dbReference>
<evidence type="ECO:0000256" key="1">
    <source>
        <dbReference type="SAM" id="Phobius"/>
    </source>
</evidence>
<protein>
    <submittedName>
        <fullName evidence="2">Uncharacterized protein</fullName>
    </submittedName>
</protein>
<dbReference type="EMBL" id="LAZR01004615">
    <property type="protein sequence ID" value="KKN07033.1"/>
    <property type="molecule type" value="Genomic_DNA"/>
</dbReference>
<keyword evidence="1" id="KW-1133">Transmembrane helix</keyword>
<dbReference type="AlphaFoldDB" id="A0A0F9QP09"/>
<dbReference type="Gene3D" id="1.25.40.10">
    <property type="entry name" value="Tetratricopeptide repeat domain"/>
    <property type="match status" value="2"/>
</dbReference>
<dbReference type="SUPFAM" id="SSF48452">
    <property type="entry name" value="TPR-like"/>
    <property type="match status" value="1"/>
</dbReference>
<sequence>MLERLTDKQIETSIRTIIALIVIAILAVGANYVYQKYSSTDVKATDIIDKALSKVKSQPRNERARTELADLLVGQNRLEEALKQYGQAIKLNEKYGPALVGMGVAYQKNGDEQKAIASFEKEISVASSGQNAAIDKNLEKAYFYKGKILLDKGSYKEAVKSFKNALKIEPSMSDTHYLLGKAQKESGQKQEAITSFKKALKLNPSLTAAKKGLEDLGG</sequence>
<accession>A0A0F9QP09</accession>
<dbReference type="PANTHER" id="PTHR44998:SF1">
    <property type="entry name" value="UDP-N-ACETYLGLUCOSAMINE--PEPTIDE N-ACETYLGLUCOSAMINYLTRANSFERASE 110 KDA SUBUNIT"/>
    <property type="match status" value="1"/>
</dbReference>
<proteinExistence type="predicted"/>
<dbReference type="InterPro" id="IPR011990">
    <property type="entry name" value="TPR-like_helical_dom_sf"/>
</dbReference>
<feature type="transmembrane region" description="Helical" evidence="1">
    <location>
        <begin position="12"/>
        <end position="34"/>
    </location>
</feature>
<gene>
    <name evidence="2" type="ORF">LCGC14_1071330</name>
</gene>
<dbReference type="PROSITE" id="PS50005">
    <property type="entry name" value="TPR"/>
    <property type="match status" value="4"/>
</dbReference>
<dbReference type="SMART" id="SM00028">
    <property type="entry name" value="TPR"/>
    <property type="match status" value="4"/>
</dbReference>
<comment type="caution">
    <text evidence="2">The sequence shown here is derived from an EMBL/GenBank/DDBJ whole genome shotgun (WGS) entry which is preliminary data.</text>
</comment>
<dbReference type="GO" id="GO:0016757">
    <property type="term" value="F:glycosyltransferase activity"/>
    <property type="evidence" value="ECO:0007669"/>
    <property type="project" value="TreeGrafter"/>
</dbReference>
<organism evidence="2">
    <name type="scientific">marine sediment metagenome</name>
    <dbReference type="NCBI Taxonomy" id="412755"/>
    <lineage>
        <taxon>unclassified sequences</taxon>
        <taxon>metagenomes</taxon>
        <taxon>ecological metagenomes</taxon>
    </lineage>
</organism>
<keyword evidence="1" id="KW-0812">Transmembrane</keyword>
<reference evidence="2" key="1">
    <citation type="journal article" date="2015" name="Nature">
        <title>Complex archaea that bridge the gap between prokaryotes and eukaryotes.</title>
        <authorList>
            <person name="Spang A."/>
            <person name="Saw J.H."/>
            <person name="Jorgensen S.L."/>
            <person name="Zaremba-Niedzwiedzka K."/>
            <person name="Martijn J."/>
            <person name="Lind A.E."/>
            <person name="van Eijk R."/>
            <person name="Schleper C."/>
            <person name="Guy L."/>
            <person name="Ettema T.J."/>
        </authorList>
    </citation>
    <scope>NUCLEOTIDE SEQUENCE</scope>
</reference>
<dbReference type="PANTHER" id="PTHR44998">
    <property type="match status" value="1"/>
</dbReference>
<dbReference type="Pfam" id="PF13414">
    <property type="entry name" value="TPR_11"/>
    <property type="match status" value="2"/>
</dbReference>
<keyword evidence="1" id="KW-0472">Membrane</keyword>
<dbReference type="GO" id="GO:0006493">
    <property type="term" value="P:protein O-linked glycosylation"/>
    <property type="evidence" value="ECO:0007669"/>
    <property type="project" value="TreeGrafter"/>
</dbReference>
<name>A0A0F9QP09_9ZZZZ</name>
<evidence type="ECO:0000313" key="2">
    <source>
        <dbReference type="EMBL" id="KKN07033.1"/>
    </source>
</evidence>